<gene>
    <name evidence="9" type="ORF">BKA03_000304</name>
</gene>
<evidence type="ECO:0000256" key="6">
    <source>
        <dbReference type="SAM" id="MobiDB-lite"/>
    </source>
</evidence>
<feature type="transmembrane region" description="Helical" evidence="7">
    <location>
        <begin position="12"/>
        <end position="33"/>
    </location>
</feature>
<feature type="domain" description="EamA" evidence="8">
    <location>
        <begin position="13"/>
        <end position="144"/>
    </location>
</feature>
<dbReference type="InterPro" id="IPR000620">
    <property type="entry name" value="EamA_dom"/>
</dbReference>
<feature type="transmembrane region" description="Helical" evidence="7">
    <location>
        <begin position="187"/>
        <end position="208"/>
    </location>
</feature>
<feature type="transmembrane region" description="Helical" evidence="7">
    <location>
        <begin position="220"/>
        <end position="240"/>
    </location>
</feature>
<name>A0A7Z0CIY7_9MICO</name>
<feature type="transmembrane region" description="Helical" evidence="7">
    <location>
        <begin position="98"/>
        <end position="118"/>
    </location>
</feature>
<feature type="transmembrane region" description="Helical" evidence="7">
    <location>
        <begin position="39"/>
        <end position="60"/>
    </location>
</feature>
<evidence type="ECO:0000313" key="9">
    <source>
        <dbReference type="EMBL" id="NYI40185.1"/>
    </source>
</evidence>
<dbReference type="Pfam" id="PF00892">
    <property type="entry name" value="EamA"/>
    <property type="match status" value="2"/>
</dbReference>
<dbReference type="InterPro" id="IPR037185">
    <property type="entry name" value="EmrE-like"/>
</dbReference>
<feature type="region of interest" description="Disordered" evidence="6">
    <location>
        <begin position="298"/>
        <end position="317"/>
    </location>
</feature>
<dbReference type="EMBL" id="JACBZO010000001">
    <property type="protein sequence ID" value="NYI40185.1"/>
    <property type="molecule type" value="Genomic_DNA"/>
</dbReference>
<evidence type="ECO:0000256" key="4">
    <source>
        <dbReference type="ARBA" id="ARBA00022989"/>
    </source>
</evidence>
<evidence type="ECO:0000256" key="3">
    <source>
        <dbReference type="ARBA" id="ARBA00022692"/>
    </source>
</evidence>
<evidence type="ECO:0000256" key="2">
    <source>
        <dbReference type="ARBA" id="ARBA00007362"/>
    </source>
</evidence>
<dbReference type="InterPro" id="IPR050638">
    <property type="entry name" value="AA-Vitamin_Transporters"/>
</dbReference>
<evidence type="ECO:0000256" key="7">
    <source>
        <dbReference type="SAM" id="Phobius"/>
    </source>
</evidence>
<feature type="transmembrane region" description="Helical" evidence="7">
    <location>
        <begin position="72"/>
        <end position="92"/>
    </location>
</feature>
<keyword evidence="5 7" id="KW-0472">Membrane</keyword>
<evidence type="ECO:0000313" key="10">
    <source>
        <dbReference type="Proteomes" id="UP000547973"/>
    </source>
</evidence>
<evidence type="ECO:0000256" key="5">
    <source>
        <dbReference type="ARBA" id="ARBA00023136"/>
    </source>
</evidence>
<dbReference type="OrthoDB" id="5242975at2"/>
<proteinExistence type="inferred from homology"/>
<accession>A0A7Z0CIY7</accession>
<organism evidence="9 10">
    <name type="scientific">Demequina lutea</name>
    <dbReference type="NCBI Taxonomy" id="431489"/>
    <lineage>
        <taxon>Bacteria</taxon>
        <taxon>Bacillati</taxon>
        <taxon>Actinomycetota</taxon>
        <taxon>Actinomycetes</taxon>
        <taxon>Micrococcales</taxon>
        <taxon>Demequinaceae</taxon>
        <taxon>Demequina</taxon>
    </lineage>
</organism>
<feature type="transmembrane region" description="Helical" evidence="7">
    <location>
        <begin position="252"/>
        <end position="271"/>
    </location>
</feature>
<keyword evidence="3 7" id="KW-0812">Transmembrane</keyword>
<comment type="similarity">
    <text evidence="2">Belongs to the EamA transporter family.</text>
</comment>
<dbReference type="Proteomes" id="UP000547973">
    <property type="component" value="Unassembled WGS sequence"/>
</dbReference>
<feature type="transmembrane region" description="Helical" evidence="7">
    <location>
        <begin position="277"/>
        <end position="294"/>
    </location>
</feature>
<reference evidence="9 10" key="1">
    <citation type="submission" date="2020-07" db="EMBL/GenBank/DDBJ databases">
        <title>Sequencing the genomes of 1000 actinobacteria strains.</title>
        <authorList>
            <person name="Klenk H.-P."/>
        </authorList>
    </citation>
    <scope>NUCLEOTIDE SEQUENCE [LARGE SCALE GENOMIC DNA]</scope>
    <source>
        <strain evidence="9 10">DSM 19970</strain>
    </source>
</reference>
<dbReference type="PANTHER" id="PTHR32322:SF9">
    <property type="entry name" value="AMINO-ACID METABOLITE EFFLUX PUMP-RELATED"/>
    <property type="match status" value="1"/>
</dbReference>
<feature type="domain" description="EamA" evidence="8">
    <location>
        <begin position="156"/>
        <end position="293"/>
    </location>
</feature>
<evidence type="ECO:0000259" key="8">
    <source>
        <dbReference type="Pfam" id="PF00892"/>
    </source>
</evidence>
<dbReference type="PANTHER" id="PTHR32322">
    <property type="entry name" value="INNER MEMBRANE TRANSPORTER"/>
    <property type="match status" value="1"/>
</dbReference>
<protein>
    <submittedName>
        <fullName evidence="9">Drug/metabolite transporter (DMT)-like permease</fullName>
    </submittedName>
</protein>
<sequence>MSPNATPMRAWLPSLVIAALGWGSSFLFIKISLRGFTPAQVGFGRLTVGAVVLVAIVAAYRSWPRFGWRTVGGIAVTAIGMSVVPMVLIPMAEQRVTSILASLLNATTPLWTAVFVALLIPAERTTKAQLMGLLVGAGGIAVLVGAWDVHEFSLGGTLLMLTATAFYGVGGAMSRRLLGRVSARPETLAMTQVGLSAVMLAPVALLSGSPEQGAFSPSGSALWGLLCLGVFGTSFAYVMFWRVVKMAGATTAASVTYLVPVVATTLGILVLGETLRWYQPLGVVIVLAGVWLAGRSPRKGPHPRIAEPVGAPEADLA</sequence>
<feature type="transmembrane region" description="Helical" evidence="7">
    <location>
        <begin position="153"/>
        <end position="175"/>
    </location>
</feature>
<keyword evidence="4 7" id="KW-1133">Transmembrane helix</keyword>
<comment type="subcellular location">
    <subcellularLocation>
        <location evidence="1">Membrane</location>
        <topology evidence="1">Multi-pass membrane protein</topology>
    </subcellularLocation>
</comment>
<dbReference type="AlphaFoldDB" id="A0A7Z0CIY7"/>
<dbReference type="SUPFAM" id="SSF103481">
    <property type="entry name" value="Multidrug resistance efflux transporter EmrE"/>
    <property type="match status" value="2"/>
</dbReference>
<evidence type="ECO:0000256" key="1">
    <source>
        <dbReference type="ARBA" id="ARBA00004141"/>
    </source>
</evidence>
<feature type="transmembrane region" description="Helical" evidence="7">
    <location>
        <begin position="130"/>
        <end position="147"/>
    </location>
</feature>
<dbReference type="RefSeq" id="WP_152649510.1">
    <property type="nucleotide sequence ID" value="NZ_BBRC01000004.1"/>
</dbReference>
<dbReference type="GO" id="GO:0016020">
    <property type="term" value="C:membrane"/>
    <property type="evidence" value="ECO:0007669"/>
    <property type="project" value="UniProtKB-SubCell"/>
</dbReference>
<keyword evidence="10" id="KW-1185">Reference proteome</keyword>
<comment type="caution">
    <text evidence="9">The sequence shown here is derived from an EMBL/GenBank/DDBJ whole genome shotgun (WGS) entry which is preliminary data.</text>
</comment>